<dbReference type="GO" id="GO:0005525">
    <property type="term" value="F:GTP binding"/>
    <property type="evidence" value="ECO:0007669"/>
    <property type="project" value="UniProtKB-UniRule"/>
</dbReference>
<dbReference type="EMBL" id="PKHU01000003">
    <property type="protein sequence ID" value="PKZ29511.1"/>
    <property type="molecule type" value="Genomic_DNA"/>
</dbReference>
<dbReference type="InterPro" id="IPR025877">
    <property type="entry name" value="MobA-like_NTP_Trfase"/>
</dbReference>
<dbReference type="InterPro" id="IPR029044">
    <property type="entry name" value="Nucleotide-diphossugar_trans"/>
</dbReference>
<evidence type="ECO:0000313" key="11">
    <source>
        <dbReference type="Proteomes" id="UP000234639"/>
    </source>
</evidence>
<feature type="binding site" evidence="8">
    <location>
        <begin position="8"/>
        <end position="10"/>
    </location>
    <ligand>
        <name>GTP</name>
        <dbReference type="ChEBI" id="CHEBI:37565"/>
    </ligand>
</feature>
<comment type="caution">
    <text evidence="8">Lacks conserved residue(s) required for the propagation of feature annotation.</text>
</comment>
<comment type="function">
    <text evidence="8">Transfers a GMP moiety from GTP to Mo-molybdopterin (Mo-MPT) cofactor (Moco or molybdenum cofactor) to form Mo-molybdopterin guanine dinucleotide (Mo-MGD) cofactor.</text>
</comment>
<reference evidence="10 11" key="1">
    <citation type="submission" date="2017-12" db="EMBL/GenBank/DDBJ databases">
        <title>Phylogenetic diversity of female urinary microbiome.</title>
        <authorList>
            <person name="Thomas-White K."/>
            <person name="Wolfe A.J."/>
        </authorList>
    </citation>
    <scope>NUCLEOTIDE SEQUENCE [LARGE SCALE GENOMIC DNA]</scope>
    <source>
        <strain evidence="10 11">UMB0112</strain>
    </source>
</reference>
<sequence length="187" mass="21853">MYENCVILAGGKSSRMGRDKSLLPFENFHTLTHFQVFKFSKIFKNVFVSSKFDKFNGEFELIKDSFDDFSPMGGLYSVLSNFKNQNVFIIAVDMPFVKFETINLLYENLGKNEICVAKDKEHIHSLCGFYNSNLSDLALFLYEKNIHKIKALFQKSKFKSVFFDDEKEFLNLNYFDEYEKAIKKGIL</sequence>
<dbReference type="Pfam" id="PF12804">
    <property type="entry name" value="NTP_transf_3"/>
    <property type="match status" value="1"/>
</dbReference>
<dbReference type="SUPFAM" id="SSF53448">
    <property type="entry name" value="Nucleotide-diphospho-sugar transferases"/>
    <property type="match status" value="1"/>
</dbReference>
<dbReference type="GO" id="GO:0006777">
    <property type="term" value="P:Mo-molybdopterin cofactor biosynthetic process"/>
    <property type="evidence" value="ECO:0007669"/>
    <property type="project" value="UniProtKB-KW"/>
</dbReference>
<comment type="cofactor">
    <cofactor evidence="8">
        <name>Mg(2+)</name>
        <dbReference type="ChEBI" id="CHEBI:18420"/>
    </cofactor>
</comment>
<dbReference type="PANTHER" id="PTHR19136">
    <property type="entry name" value="MOLYBDENUM COFACTOR GUANYLYLTRANSFERASE"/>
    <property type="match status" value="1"/>
</dbReference>
<dbReference type="GO" id="GO:0061603">
    <property type="term" value="F:molybdenum cofactor guanylyltransferase activity"/>
    <property type="evidence" value="ECO:0007669"/>
    <property type="project" value="UniProtKB-EC"/>
</dbReference>
<feature type="binding site" evidence="8">
    <location>
        <position position="93"/>
    </location>
    <ligand>
        <name>GTP</name>
        <dbReference type="ChEBI" id="CHEBI:37565"/>
    </ligand>
</feature>
<protein>
    <recommendedName>
        <fullName evidence="8">Probable molybdenum cofactor guanylyltransferase</fullName>
        <shortName evidence="8">MoCo guanylyltransferase</shortName>
        <ecNumber evidence="8">2.7.7.77</ecNumber>
    </recommendedName>
    <alternativeName>
        <fullName evidence="8">GTP:molybdopterin guanylyltransferase</fullName>
    </alternativeName>
    <alternativeName>
        <fullName evidence="8">Mo-MPT guanylyltransferase</fullName>
    </alternativeName>
    <alternativeName>
        <fullName evidence="8">Molybdopterin guanylyltransferase</fullName>
    </alternativeName>
    <alternativeName>
        <fullName evidence="8">Molybdopterin-guanine dinucleotide synthase</fullName>
        <shortName evidence="8">MGD synthase</shortName>
    </alternativeName>
</protein>
<comment type="similarity">
    <text evidence="8">Belongs to the MobA family.</text>
</comment>
<dbReference type="GO" id="GO:0005737">
    <property type="term" value="C:cytoplasm"/>
    <property type="evidence" value="ECO:0007669"/>
    <property type="project" value="UniProtKB-SubCell"/>
</dbReference>
<dbReference type="PANTHER" id="PTHR19136:SF81">
    <property type="entry name" value="MOLYBDENUM COFACTOR GUANYLYLTRANSFERASE"/>
    <property type="match status" value="1"/>
</dbReference>
<keyword evidence="10" id="KW-0548">Nucleotidyltransferase</keyword>
<evidence type="ECO:0000256" key="1">
    <source>
        <dbReference type="ARBA" id="ARBA00022490"/>
    </source>
</evidence>
<keyword evidence="4 8" id="KW-0547">Nucleotide-binding</keyword>
<dbReference type="RefSeq" id="WP_101637081.1">
    <property type="nucleotide sequence ID" value="NZ_PKHU01000003.1"/>
</dbReference>
<evidence type="ECO:0000259" key="9">
    <source>
        <dbReference type="Pfam" id="PF12804"/>
    </source>
</evidence>
<keyword evidence="7 8" id="KW-0501">Molybdenum cofactor biosynthesis</keyword>
<evidence type="ECO:0000256" key="5">
    <source>
        <dbReference type="ARBA" id="ARBA00022842"/>
    </source>
</evidence>
<comment type="domain">
    <text evidence="8">The N-terminal domain determines nucleotide recognition and specific binding, while the C-terminal domain determines the specific binding to the target protein.</text>
</comment>
<dbReference type="Proteomes" id="UP000234639">
    <property type="component" value="Unassembled WGS sequence"/>
</dbReference>
<gene>
    <name evidence="8" type="primary">mobA</name>
    <name evidence="10" type="ORF">CYJ41_03910</name>
</gene>
<dbReference type="AlphaFoldDB" id="A0A2I1NAX8"/>
<evidence type="ECO:0000256" key="7">
    <source>
        <dbReference type="ARBA" id="ARBA00023150"/>
    </source>
</evidence>
<dbReference type="HAMAP" id="MF_00316">
    <property type="entry name" value="MobA"/>
    <property type="match status" value="1"/>
</dbReference>
<feature type="domain" description="MobA-like NTP transferase" evidence="9">
    <location>
        <begin position="5"/>
        <end position="143"/>
    </location>
</feature>
<feature type="binding site" evidence="8">
    <location>
        <position position="20"/>
    </location>
    <ligand>
        <name>GTP</name>
        <dbReference type="ChEBI" id="CHEBI:37565"/>
    </ligand>
</feature>
<evidence type="ECO:0000256" key="4">
    <source>
        <dbReference type="ARBA" id="ARBA00022741"/>
    </source>
</evidence>
<feature type="binding site" evidence="8">
    <location>
        <position position="93"/>
    </location>
    <ligand>
        <name>Mg(2+)</name>
        <dbReference type="ChEBI" id="CHEBI:18420"/>
    </ligand>
</feature>
<keyword evidence="1 8" id="KW-0963">Cytoplasm</keyword>
<keyword evidence="6 8" id="KW-0342">GTP-binding</keyword>
<proteinExistence type="inferred from homology"/>
<organism evidence="10 11">
    <name type="scientific">Campylobacter ureolyticus</name>
    <dbReference type="NCBI Taxonomy" id="827"/>
    <lineage>
        <taxon>Bacteria</taxon>
        <taxon>Pseudomonadati</taxon>
        <taxon>Campylobacterota</taxon>
        <taxon>Epsilonproteobacteria</taxon>
        <taxon>Campylobacterales</taxon>
        <taxon>Campylobacteraceae</taxon>
        <taxon>Campylobacter</taxon>
    </lineage>
</organism>
<dbReference type="Gene3D" id="3.90.550.10">
    <property type="entry name" value="Spore Coat Polysaccharide Biosynthesis Protein SpsA, Chain A"/>
    <property type="match status" value="1"/>
</dbReference>
<comment type="subcellular location">
    <subcellularLocation>
        <location evidence="8">Cytoplasm</location>
    </subcellularLocation>
</comment>
<keyword evidence="2 8" id="KW-0808">Transferase</keyword>
<comment type="catalytic activity">
    <reaction evidence="8">
        <text>Mo-molybdopterin + GTP + H(+) = Mo-molybdopterin guanine dinucleotide + diphosphate</text>
        <dbReference type="Rhea" id="RHEA:34243"/>
        <dbReference type="ChEBI" id="CHEBI:15378"/>
        <dbReference type="ChEBI" id="CHEBI:33019"/>
        <dbReference type="ChEBI" id="CHEBI:37565"/>
        <dbReference type="ChEBI" id="CHEBI:71302"/>
        <dbReference type="ChEBI" id="CHEBI:71310"/>
        <dbReference type="EC" id="2.7.7.77"/>
    </reaction>
</comment>
<evidence type="ECO:0000256" key="6">
    <source>
        <dbReference type="ARBA" id="ARBA00023134"/>
    </source>
</evidence>
<evidence type="ECO:0000313" key="10">
    <source>
        <dbReference type="EMBL" id="PKZ29511.1"/>
    </source>
</evidence>
<dbReference type="GO" id="GO:0046872">
    <property type="term" value="F:metal ion binding"/>
    <property type="evidence" value="ECO:0007669"/>
    <property type="project" value="UniProtKB-KW"/>
</dbReference>
<keyword evidence="3 8" id="KW-0479">Metal-binding</keyword>
<dbReference type="EC" id="2.7.7.77" evidence="8"/>
<feature type="binding site" evidence="8">
    <location>
        <position position="64"/>
    </location>
    <ligand>
        <name>GTP</name>
        <dbReference type="ChEBI" id="CHEBI:37565"/>
    </ligand>
</feature>
<keyword evidence="5 8" id="KW-0460">Magnesium</keyword>
<evidence type="ECO:0000256" key="3">
    <source>
        <dbReference type="ARBA" id="ARBA00022723"/>
    </source>
</evidence>
<evidence type="ECO:0000256" key="8">
    <source>
        <dbReference type="HAMAP-Rule" id="MF_00316"/>
    </source>
</evidence>
<evidence type="ECO:0000256" key="2">
    <source>
        <dbReference type="ARBA" id="ARBA00022679"/>
    </source>
</evidence>
<dbReference type="CDD" id="cd02503">
    <property type="entry name" value="MobA"/>
    <property type="match status" value="1"/>
</dbReference>
<dbReference type="InterPro" id="IPR013482">
    <property type="entry name" value="Molybde_CF_guanTrfase"/>
</dbReference>
<comment type="caution">
    <text evidence="10">The sequence shown here is derived from an EMBL/GenBank/DDBJ whole genome shotgun (WGS) entry which is preliminary data.</text>
</comment>
<name>A0A2I1NAX8_9BACT</name>
<accession>A0A2I1NAX8</accession>